<protein>
    <submittedName>
        <fullName evidence="2">Uncharacterized protein</fullName>
    </submittedName>
</protein>
<organism evidence="2">
    <name type="scientific">marine sediment metagenome</name>
    <dbReference type="NCBI Taxonomy" id="412755"/>
    <lineage>
        <taxon>unclassified sequences</taxon>
        <taxon>metagenomes</taxon>
        <taxon>ecological metagenomes</taxon>
    </lineage>
</organism>
<proteinExistence type="predicted"/>
<keyword evidence="1" id="KW-0812">Transmembrane</keyword>
<keyword evidence="1" id="KW-0472">Membrane</keyword>
<dbReference type="AlphaFoldDB" id="A0A0F9DTM1"/>
<comment type="caution">
    <text evidence="2">The sequence shown here is derived from an EMBL/GenBank/DDBJ whole genome shotgun (WGS) entry which is preliminary data.</text>
</comment>
<sequence>MLFIFFWKFSPSVGYIERSYLIDERGFTGPTFGIILSIGGITFLISILFYRWMVRTFRRIQWHHYLYAMVAIGVLYFPLSFFLYLEPD</sequence>
<evidence type="ECO:0000256" key="1">
    <source>
        <dbReference type="SAM" id="Phobius"/>
    </source>
</evidence>
<accession>A0A0F9DTM1</accession>
<feature type="transmembrane region" description="Helical" evidence="1">
    <location>
        <begin position="32"/>
        <end position="53"/>
    </location>
</feature>
<feature type="transmembrane region" description="Helical" evidence="1">
    <location>
        <begin position="65"/>
        <end position="85"/>
    </location>
</feature>
<dbReference type="EMBL" id="LAZR01037877">
    <property type="protein sequence ID" value="KKL21036.1"/>
    <property type="molecule type" value="Genomic_DNA"/>
</dbReference>
<reference evidence="2" key="1">
    <citation type="journal article" date="2015" name="Nature">
        <title>Complex archaea that bridge the gap between prokaryotes and eukaryotes.</title>
        <authorList>
            <person name="Spang A."/>
            <person name="Saw J.H."/>
            <person name="Jorgensen S.L."/>
            <person name="Zaremba-Niedzwiedzka K."/>
            <person name="Martijn J."/>
            <person name="Lind A.E."/>
            <person name="van Eijk R."/>
            <person name="Schleper C."/>
            <person name="Guy L."/>
            <person name="Ettema T.J."/>
        </authorList>
    </citation>
    <scope>NUCLEOTIDE SEQUENCE</scope>
</reference>
<evidence type="ECO:0000313" key="2">
    <source>
        <dbReference type="EMBL" id="KKL21036.1"/>
    </source>
</evidence>
<feature type="non-terminal residue" evidence="2">
    <location>
        <position position="88"/>
    </location>
</feature>
<name>A0A0F9DTM1_9ZZZZ</name>
<gene>
    <name evidence="2" type="ORF">LCGC14_2449460</name>
</gene>
<keyword evidence="1" id="KW-1133">Transmembrane helix</keyword>